<dbReference type="Pfam" id="PF03567">
    <property type="entry name" value="Sulfotransfer_2"/>
    <property type="match status" value="1"/>
</dbReference>
<keyword evidence="1" id="KW-1133">Transmembrane helix</keyword>
<protein>
    <submittedName>
        <fullName evidence="2">Uncharacterized protein</fullName>
    </submittedName>
</protein>
<keyword evidence="3" id="KW-1185">Reference proteome</keyword>
<evidence type="ECO:0000313" key="2">
    <source>
        <dbReference type="EMBL" id="KJH49816.1"/>
    </source>
</evidence>
<name>A0A0D8Y5I2_DICVI</name>
<keyword evidence="1" id="KW-0472">Membrane</keyword>
<dbReference type="GO" id="GO:0047756">
    <property type="term" value="F:chondroitin 4-sulfotransferase activity"/>
    <property type="evidence" value="ECO:0007669"/>
    <property type="project" value="InterPro"/>
</dbReference>
<dbReference type="OrthoDB" id="408912at2759"/>
<reference evidence="2 3" key="1">
    <citation type="submission" date="2013-11" db="EMBL/GenBank/DDBJ databases">
        <title>Draft genome of the bovine lungworm Dictyocaulus viviparus.</title>
        <authorList>
            <person name="Mitreva M."/>
        </authorList>
    </citation>
    <scope>NUCLEOTIDE SEQUENCE [LARGE SCALE GENOMIC DNA]</scope>
    <source>
        <strain evidence="2 3">HannoverDv2000</strain>
    </source>
</reference>
<dbReference type="InterPro" id="IPR007669">
    <property type="entry name" value="Chst-1-like"/>
</dbReference>
<gene>
    <name evidence="2" type="ORF">DICVIV_04069</name>
</gene>
<keyword evidence="1" id="KW-0812">Transmembrane</keyword>
<feature type="transmembrane region" description="Helical" evidence="1">
    <location>
        <begin position="7"/>
        <end position="24"/>
    </location>
</feature>
<dbReference type="GO" id="GO:1902884">
    <property type="term" value="P:positive regulation of response to oxidative stress"/>
    <property type="evidence" value="ECO:0007669"/>
    <property type="project" value="InterPro"/>
</dbReference>
<evidence type="ECO:0000256" key="1">
    <source>
        <dbReference type="SAM" id="Phobius"/>
    </source>
</evidence>
<accession>A0A0D8Y5I2</accession>
<dbReference type="GO" id="GO:0050650">
    <property type="term" value="P:chondroitin sulfate proteoglycan biosynthetic process"/>
    <property type="evidence" value="ECO:0007669"/>
    <property type="project" value="InterPro"/>
</dbReference>
<dbReference type="Proteomes" id="UP000053766">
    <property type="component" value="Unassembled WGS sequence"/>
</dbReference>
<dbReference type="GO" id="GO:0016020">
    <property type="term" value="C:membrane"/>
    <property type="evidence" value="ECO:0007669"/>
    <property type="project" value="InterPro"/>
</dbReference>
<organism evidence="2 3">
    <name type="scientific">Dictyocaulus viviparus</name>
    <name type="common">Bovine lungworm</name>
    <dbReference type="NCBI Taxonomy" id="29172"/>
    <lineage>
        <taxon>Eukaryota</taxon>
        <taxon>Metazoa</taxon>
        <taxon>Ecdysozoa</taxon>
        <taxon>Nematoda</taxon>
        <taxon>Chromadorea</taxon>
        <taxon>Rhabditida</taxon>
        <taxon>Rhabditina</taxon>
        <taxon>Rhabditomorpha</taxon>
        <taxon>Strongyloidea</taxon>
        <taxon>Metastrongylidae</taxon>
        <taxon>Dictyocaulus</taxon>
    </lineage>
</organism>
<dbReference type="InterPro" id="IPR005331">
    <property type="entry name" value="Sulfotransferase"/>
</dbReference>
<proteinExistence type="predicted"/>
<dbReference type="AlphaFoldDB" id="A0A0D8Y5I2"/>
<dbReference type="PANTHER" id="PTHR22900:SF5">
    <property type="entry name" value="PROTEIN CBG14245"/>
    <property type="match status" value="1"/>
</dbReference>
<dbReference type="EMBL" id="KN716223">
    <property type="protein sequence ID" value="KJH49816.1"/>
    <property type="molecule type" value="Genomic_DNA"/>
</dbReference>
<feature type="transmembrane region" description="Helical" evidence="1">
    <location>
        <begin position="99"/>
        <end position="122"/>
    </location>
</feature>
<reference evidence="3" key="2">
    <citation type="journal article" date="2016" name="Sci. Rep.">
        <title>Dictyocaulus viviparus genome, variome and transcriptome elucidate lungworm biology and support future intervention.</title>
        <authorList>
            <person name="McNulty S.N."/>
            <person name="Strube C."/>
            <person name="Rosa B.A."/>
            <person name="Martin J.C."/>
            <person name="Tyagi R."/>
            <person name="Choi Y.J."/>
            <person name="Wang Q."/>
            <person name="Hallsworth Pepin K."/>
            <person name="Zhang X."/>
            <person name="Ozersky P."/>
            <person name="Wilson R.K."/>
            <person name="Sternberg P.W."/>
            <person name="Gasser R.B."/>
            <person name="Mitreva M."/>
        </authorList>
    </citation>
    <scope>NUCLEOTIDE SEQUENCE [LARGE SCALE GENOMIC DNA]</scope>
    <source>
        <strain evidence="3">HannoverDv2000</strain>
    </source>
</reference>
<dbReference type="PANTHER" id="PTHR22900">
    <property type="entry name" value="PROTEIN CBG14245-RELATED"/>
    <property type="match status" value="1"/>
</dbReference>
<evidence type="ECO:0000313" key="3">
    <source>
        <dbReference type="Proteomes" id="UP000053766"/>
    </source>
</evidence>
<sequence length="193" mass="22734">MLTNLRFRFVGFSRFLFVVFLIVYTTKWQKTFDEIEQSLLEARFLANETLNTYVLQQIGPTEWKRSRSTFFRLCPSVSNCELVPPFIHYESRQMIAPSYGVATCVIYKNMSTILTAIMCYLYDALTYRRQVKDLTHDTYNVRFCKGKNEFNSIRSLASFRNSTTGMKLTWLNILVSRNPLERFISGFINKCIR</sequence>
<dbReference type="STRING" id="29172.A0A0D8Y5I2"/>